<evidence type="ECO:0000256" key="5">
    <source>
        <dbReference type="ARBA" id="ARBA00023242"/>
    </source>
</evidence>
<dbReference type="EMBL" id="JAPDFR010000001">
    <property type="protein sequence ID" value="KAK0392426.1"/>
    <property type="molecule type" value="Genomic_DNA"/>
</dbReference>
<evidence type="ECO:0000256" key="6">
    <source>
        <dbReference type="SAM" id="MobiDB-lite"/>
    </source>
</evidence>
<keyword evidence="4" id="KW-0804">Transcription</keyword>
<dbReference type="InterPro" id="IPR001138">
    <property type="entry name" value="Zn2Cys6_DnaBD"/>
</dbReference>
<dbReference type="InterPro" id="IPR050815">
    <property type="entry name" value="TF_fung"/>
</dbReference>
<name>A0AA39GSP7_SARSR</name>
<dbReference type="GO" id="GO:0003677">
    <property type="term" value="F:DNA binding"/>
    <property type="evidence" value="ECO:0007669"/>
    <property type="project" value="InterPro"/>
</dbReference>
<feature type="region of interest" description="Disordered" evidence="6">
    <location>
        <begin position="236"/>
        <end position="270"/>
    </location>
</feature>
<dbReference type="InterPro" id="IPR036864">
    <property type="entry name" value="Zn2-C6_fun-type_DNA-bd_sf"/>
</dbReference>
<comment type="subcellular location">
    <subcellularLocation>
        <location evidence="1">Nucleus</location>
    </subcellularLocation>
</comment>
<feature type="compositionally biased region" description="Polar residues" evidence="6">
    <location>
        <begin position="38"/>
        <end position="52"/>
    </location>
</feature>
<feature type="compositionally biased region" description="Basic and acidic residues" evidence="6">
    <location>
        <begin position="67"/>
        <end position="77"/>
    </location>
</feature>
<dbReference type="PANTHER" id="PTHR47338">
    <property type="entry name" value="ZN(II)2CYS6 TRANSCRIPTION FACTOR (EUROFUNG)-RELATED"/>
    <property type="match status" value="1"/>
</dbReference>
<dbReference type="SMART" id="SM00066">
    <property type="entry name" value="GAL4"/>
    <property type="match status" value="1"/>
</dbReference>
<evidence type="ECO:0000313" key="8">
    <source>
        <dbReference type="EMBL" id="KAK0392426.1"/>
    </source>
</evidence>
<feature type="compositionally biased region" description="Polar residues" evidence="6">
    <location>
        <begin position="130"/>
        <end position="152"/>
    </location>
</feature>
<evidence type="ECO:0000313" key="9">
    <source>
        <dbReference type="Proteomes" id="UP001175261"/>
    </source>
</evidence>
<dbReference type="Pfam" id="PF04082">
    <property type="entry name" value="Fungal_trans"/>
    <property type="match status" value="1"/>
</dbReference>
<comment type="caution">
    <text evidence="8">The sequence shown here is derived from an EMBL/GenBank/DDBJ whole genome shotgun (WGS) entry which is preliminary data.</text>
</comment>
<dbReference type="PANTHER" id="PTHR47338:SF11">
    <property type="entry name" value="ZN(II)2CYS6 TRANSCRIPTION FACTOR (EUROFUNG)"/>
    <property type="match status" value="1"/>
</dbReference>
<evidence type="ECO:0000256" key="4">
    <source>
        <dbReference type="ARBA" id="ARBA00023163"/>
    </source>
</evidence>
<keyword evidence="9" id="KW-1185">Reference proteome</keyword>
<reference evidence="8" key="1">
    <citation type="submission" date="2022-10" db="EMBL/GenBank/DDBJ databases">
        <title>Determination and structural analysis of whole genome sequence of Sarocladium strictum F4-1.</title>
        <authorList>
            <person name="Hu L."/>
            <person name="Jiang Y."/>
        </authorList>
    </citation>
    <scope>NUCLEOTIDE SEQUENCE</scope>
    <source>
        <strain evidence="8">F4-1</strain>
    </source>
</reference>
<feature type="domain" description="Zn(2)-C6 fungal-type" evidence="7">
    <location>
        <begin position="334"/>
        <end position="364"/>
    </location>
</feature>
<feature type="compositionally biased region" description="Basic and acidic residues" evidence="6">
    <location>
        <begin position="154"/>
        <end position="165"/>
    </location>
</feature>
<dbReference type="PROSITE" id="PS50048">
    <property type="entry name" value="ZN2_CY6_FUNGAL_2"/>
    <property type="match status" value="1"/>
</dbReference>
<dbReference type="CDD" id="cd12148">
    <property type="entry name" value="fungal_TF_MHR"/>
    <property type="match status" value="1"/>
</dbReference>
<dbReference type="Gene3D" id="4.10.240.10">
    <property type="entry name" value="Zn(2)-C6 fungal-type DNA-binding domain"/>
    <property type="match status" value="1"/>
</dbReference>
<dbReference type="CDD" id="cd00067">
    <property type="entry name" value="GAL4"/>
    <property type="match status" value="1"/>
</dbReference>
<evidence type="ECO:0000256" key="3">
    <source>
        <dbReference type="ARBA" id="ARBA00023015"/>
    </source>
</evidence>
<dbReference type="GO" id="GO:0008270">
    <property type="term" value="F:zinc ion binding"/>
    <property type="evidence" value="ECO:0007669"/>
    <property type="project" value="InterPro"/>
</dbReference>
<feature type="region of interest" description="Disordered" evidence="6">
    <location>
        <begin position="1"/>
        <end position="218"/>
    </location>
</feature>
<dbReference type="Pfam" id="PF00172">
    <property type="entry name" value="Zn_clus"/>
    <property type="match status" value="1"/>
</dbReference>
<feature type="compositionally biased region" description="Low complexity" evidence="6">
    <location>
        <begin position="79"/>
        <end position="105"/>
    </location>
</feature>
<evidence type="ECO:0000256" key="1">
    <source>
        <dbReference type="ARBA" id="ARBA00004123"/>
    </source>
</evidence>
<dbReference type="AlphaFoldDB" id="A0AA39GSP7"/>
<dbReference type="SUPFAM" id="SSF57701">
    <property type="entry name" value="Zn2/Cys6 DNA-binding domain"/>
    <property type="match status" value="1"/>
</dbReference>
<feature type="compositionally biased region" description="Low complexity" evidence="6">
    <location>
        <begin position="23"/>
        <end position="37"/>
    </location>
</feature>
<evidence type="ECO:0000256" key="2">
    <source>
        <dbReference type="ARBA" id="ARBA00022723"/>
    </source>
</evidence>
<feature type="compositionally biased region" description="Polar residues" evidence="6">
    <location>
        <begin position="199"/>
        <end position="213"/>
    </location>
</feature>
<dbReference type="InterPro" id="IPR007219">
    <property type="entry name" value="XnlR_reg_dom"/>
</dbReference>
<sequence>MGSLAPTDFRQHLVFPGTPPELVSPSASSYVSISAPSEAQTVGSRVSTSPTMSIHEKAPGAEISPAMKREDSTHSKPESSSASAAPRQQLPSLSSLFGPSSSRPLNSPVSERPGAFPTSSPRDRPRITSADRTASGSYFSQGIPTSMSQPRSTLDGKLESTDRSSLHPLQRTFSGSSSPGYRDLGSARSEPRPDAESSGKWTTQHEPSRQEYTFGSREHHFRPSQDQFRLHFPGSKEAQFSGYGDQRSGHPNPPPTPTSTVNSEGMSKDGLGPKIWTGSHFLPRFVRAADVPGEGLCYFYDDGSHCKTVIDGEAVNAHWGVTKAGKPRKRLAIACMTCREKKIKCDPDYPRCVQCEKFGRICKFKNAPRGGHNGSPTTPPAELDDMRASGGPMRVGDYRGADSDSGSPISPRTALPNGSPEESSHKRLKLEGSRYQSAGDPYGSASQSLNHSKAEFPVHHRPRELPRIPDNVLNRAWQTDPYVSDPQSIIAVVSHFFAQIDNTMILRFLPQDATMAWVSTSAHRKAPEDLMLLYSMLAVGVALSDGPRHIAFEYAQVAHFAQKTLQLDCLQLVQSRIILALYYVSTYRLRDATDLMAAAAAAGAPLQLHLEMEDSVEAKRLSFPLNMTRAGFAESRRRTMWSLFMLERLSGMFPQQPAILNADDICIRLPADSRSFEKQVDDTAPLFDPFESATRSLDSTGCLIEMVHLWSICQSAVFRQIRRSVWSESELNRLRSLHDRLEKWRGLLPETLTFSPTNLEGAILAGKAGAFLSMHLLYRHAIIALTRYGGNPNQMTRHERMVTVHQCRDNAKIVLDILQAMSHAHRGVPSSWNPMPPTTAFLVSEAVDILSCGGSLASLDGVTQAIERARPAMESLGRVWENQRAAVTIIDERLAKLRRIKDRGSEPPSAGAGYRIIRSSPGPSCNGVIWQLDDSPRTPSRELDILFHTQH</sequence>
<keyword evidence="5" id="KW-0539">Nucleus</keyword>
<dbReference type="Proteomes" id="UP001175261">
    <property type="component" value="Unassembled WGS sequence"/>
</dbReference>
<protein>
    <recommendedName>
        <fullName evidence="7">Zn(2)-C6 fungal-type domain-containing protein</fullName>
    </recommendedName>
</protein>
<dbReference type="GO" id="GO:0005634">
    <property type="term" value="C:nucleus"/>
    <property type="evidence" value="ECO:0007669"/>
    <property type="project" value="UniProtKB-SubCell"/>
</dbReference>
<keyword evidence="2" id="KW-0479">Metal-binding</keyword>
<dbReference type="GO" id="GO:0000981">
    <property type="term" value="F:DNA-binding transcription factor activity, RNA polymerase II-specific"/>
    <property type="evidence" value="ECO:0007669"/>
    <property type="project" value="InterPro"/>
</dbReference>
<dbReference type="GO" id="GO:0006351">
    <property type="term" value="P:DNA-templated transcription"/>
    <property type="evidence" value="ECO:0007669"/>
    <property type="project" value="InterPro"/>
</dbReference>
<dbReference type="PROSITE" id="PS00463">
    <property type="entry name" value="ZN2_CY6_FUNGAL_1"/>
    <property type="match status" value="1"/>
</dbReference>
<feature type="region of interest" description="Disordered" evidence="6">
    <location>
        <begin position="366"/>
        <end position="427"/>
    </location>
</feature>
<gene>
    <name evidence="8" type="ORF">NLU13_1921</name>
</gene>
<evidence type="ECO:0000259" key="7">
    <source>
        <dbReference type="PROSITE" id="PS50048"/>
    </source>
</evidence>
<keyword evidence="3" id="KW-0805">Transcription regulation</keyword>
<accession>A0AA39GSP7</accession>
<organism evidence="8 9">
    <name type="scientific">Sarocladium strictum</name>
    <name type="common">Black bundle disease fungus</name>
    <name type="synonym">Acremonium strictum</name>
    <dbReference type="NCBI Taxonomy" id="5046"/>
    <lineage>
        <taxon>Eukaryota</taxon>
        <taxon>Fungi</taxon>
        <taxon>Dikarya</taxon>
        <taxon>Ascomycota</taxon>
        <taxon>Pezizomycotina</taxon>
        <taxon>Sordariomycetes</taxon>
        <taxon>Hypocreomycetidae</taxon>
        <taxon>Hypocreales</taxon>
        <taxon>Sarocladiaceae</taxon>
        <taxon>Sarocladium</taxon>
    </lineage>
</organism>
<proteinExistence type="predicted"/>